<evidence type="ECO:0000313" key="2">
    <source>
        <dbReference type="EMBL" id="SFQ17940.1"/>
    </source>
</evidence>
<evidence type="ECO:0000259" key="1">
    <source>
        <dbReference type="SMART" id="SM00387"/>
    </source>
</evidence>
<protein>
    <submittedName>
        <fullName evidence="2">Serine/threonine-protein kinase RsbT</fullName>
    </submittedName>
</protein>
<keyword evidence="3" id="KW-1185">Reference proteome</keyword>
<dbReference type="InterPro" id="IPR003594">
    <property type="entry name" value="HATPase_dom"/>
</dbReference>
<dbReference type="Pfam" id="PF13581">
    <property type="entry name" value="HATPase_c_2"/>
    <property type="match status" value="1"/>
</dbReference>
<accession>A0A1I5WDX4</accession>
<dbReference type="SUPFAM" id="SSF55874">
    <property type="entry name" value="ATPase domain of HSP90 chaperone/DNA topoisomerase II/histidine kinase"/>
    <property type="match status" value="1"/>
</dbReference>
<dbReference type="AlphaFoldDB" id="A0A1I5WDX4"/>
<keyword evidence="2" id="KW-0418">Kinase</keyword>
<dbReference type="InterPro" id="IPR036890">
    <property type="entry name" value="HATPase_C_sf"/>
</dbReference>
<feature type="domain" description="Histidine kinase/HSP90-like ATPase" evidence="1">
    <location>
        <begin position="36"/>
        <end position="136"/>
    </location>
</feature>
<gene>
    <name evidence="2" type="ORF">SAMN04489713_123112</name>
</gene>
<dbReference type="InParanoid" id="A0A1I5WDX4"/>
<proteinExistence type="predicted"/>
<dbReference type="GO" id="GO:0016301">
    <property type="term" value="F:kinase activity"/>
    <property type="evidence" value="ECO:0007669"/>
    <property type="project" value="UniProtKB-KW"/>
</dbReference>
<reference evidence="2 3" key="1">
    <citation type="submission" date="2016-10" db="EMBL/GenBank/DDBJ databases">
        <authorList>
            <person name="de Groot N.N."/>
        </authorList>
    </citation>
    <scope>NUCLEOTIDE SEQUENCE [LARGE SCALE GENOMIC DNA]</scope>
    <source>
        <strain evidence="2 3">DSM 43067</strain>
    </source>
</reference>
<keyword evidence="2" id="KW-0808">Transferase</keyword>
<dbReference type="eggNOG" id="COG2172">
    <property type="taxonomic scope" value="Bacteria"/>
</dbReference>
<organism evidence="2 3">
    <name type="scientific">Actinomadura madurae</name>
    <dbReference type="NCBI Taxonomy" id="1993"/>
    <lineage>
        <taxon>Bacteria</taxon>
        <taxon>Bacillati</taxon>
        <taxon>Actinomycetota</taxon>
        <taxon>Actinomycetes</taxon>
        <taxon>Streptosporangiales</taxon>
        <taxon>Thermomonosporaceae</taxon>
        <taxon>Actinomadura</taxon>
    </lineage>
</organism>
<dbReference type="CDD" id="cd16934">
    <property type="entry name" value="HATPase_RsbT-like"/>
    <property type="match status" value="1"/>
</dbReference>
<evidence type="ECO:0000313" key="3">
    <source>
        <dbReference type="Proteomes" id="UP000183413"/>
    </source>
</evidence>
<dbReference type="SMART" id="SM00387">
    <property type="entry name" value="HATPase_c"/>
    <property type="match status" value="1"/>
</dbReference>
<sequence>MTLPPGGEMPIASNDDVVRVRHLVRSAAAAAGLSLVDQTKIVTAASELARNTYAHGGGGTMRVEQATGEGGRRGVRVVFTDRGPGIADVDQALSEGWTSGTGLGLGLSGARRLSDEFSLSSEVGKGTTVTVAKWLR</sequence>
<dbReference type="RefSeq" id="WP_075024441.1">
    <property type="nucleotide sequence ID" value="NZ_CP094265.1"/>
</dbReference>
<dbReference type="STRING" id="1993.SAMN04489713_123112"/>
<dbReference type="OrthoDB" id="5769716at2"/>
<dbReference type="Proteomes" id="UP000183413">
    <property type="component" value="Unassembled WGS sequence"/>
</dbReference>
<dbReference type="EMBL" id="FOVH01000023">
    <property type="protein sequence ID" value="SFQ17940.1"/>
    <property type="molecule type" value="Genomic_DNA"/>
</dbReference>
<dbReference type="Gene3D" id="3.30.565.10">
    <property type="entry name" value="Histidine kinase-like ATPase, C-terminal domain"/>
    <property type="match status" value="1"/>
</dbReference>
<name>A0A1I5WDX4_9ACTN</name>